<protein>
    <submittedName>
        <fullName evidence="1">Uncharacterized protein</fullName>
    </submittedName>
</protein>
<accession>A0A3F3QHM8</accession>
<name>A0A3F3QHM8_9EURO</name>
<dbReference type="Proteomes" id="UP000253729">
    <property type="component" value="Unassembled WGS sequence"/>
</dbReference>
<organism evidence="1 2">
    <name type="scientific">Aspergillus welwitschiae</name>
    <dbReference type="NCBI Taxonomy" id="1341132"/>
    <lineage>
        <taxon>Eukaryota</taxon>
        <taxon>Fungi</taxon>
        <taxon>Dikarya</taxon>
        <taxon>Ascomycota</taxon>
        <taxon>Pezizomycotina</taxon>
        <taxon>Eurotiomycetes</taxon>
        <taxon>Eurotiomycetidae</taxon>
        <taxon>Eurotiales</taxon>
        <taxon>Aspergillaceae</taxon>
        <taxon>Aspergillus</taxon>
        <taxon>Aspergillus subgen. Circumdati</taxon>
    </lineage>
</organism>
<dbReference type="AlphaFoldDB" id="A0A3F3QHM8"/>
<proteinExistence type="predicted"/>
<evidence type="ECO:0000313" key="2">
    <source>
        <dbReference type="Proteomes" id="UP000253729"/>
    </source>
</evidence>
<sequence>MLCKARGFLESLGAKQSIRLERPSLCLAACRLMDLPRYSLTPPPACLWNLASNTPAFTI</sequence>
<dbReference type="EMBL" id="KZ852033">
    <property type="protein sequence ID" value="RDH38814.1"/>
    <property type="molecule type" value="Genomic_DNA"/>
</dbReference>
<gene>
    <name evidence="1" type="ORF">BDQ94DRAFT_134691</name>
</gene>
<dbReference type="GeneID" id="38132872"/>
<evidence type="ECO:0000313" key="1">
    <source>
        <dbReference type="EMBL" id="RDH38814.1"/>
    </source>
</evidence>
<dbReference type="RefSeq" id="XP_026631836.1">
    <property type="nucleotide sequence ID" value="XM_026764516.1"/>
</dbReference>
<keyword evidence="2" id="KW-1185">Reference proteome</keyword>
<reference evidence="1 2" key="1">
    <citation type="submission" date="2018-07" db="EMBL/GenBank/DDBJ databases">
        <title>The genomes of Aspergillus section Nigri reveals drivers in fungal speciation.</title>
        <authorList>
            <consortium name="DOE Joint Genome Institute"/>
            <person name="Vesth T.C."/>
            <person name="Nybo J."/>
            <person name="Theobald S."/>
            <person name="Brandl J."/>
            <person name="Frisvad J.C."/>
            <person name="Nielsen K.F."/>
            <person name="Lyhne E.K."/>
            <person name="Kogle M.E."/>
            <person name="Kuo A."/>
            <person name="Riley R."/>
            <person name="Clum A."/>
            <person name="Nolan M."/>
            <person name="Lipzen A."/>
            <person name="Salamov A."/>
            <person name="Henrissat B."/>
            <person name="Wiebenga A."/>
            <person name="De vries R.P."/>
            <person name="Grigoriev I.V."/>
            <person name="Mortensen U.H."/>
            <person name="Andersen M.R."/>
            <person name="Baker S.E."/>
        </authorList>
    </citation>
    <scope>NUCLEOTIDE SEQUENCE [LARGE SCALE GENOMIC DNA]</scope>
    <source>
        <strain evidence="1 2">CBS 139.54b</strain>
    </source>
</reference>